<evidence type="ECO:0000313" key="6">
    <source>
        <dbReference type="Proteomes" id="UP001501736"/>
    </source>
</evidence>
<proteinExistence type="inferred from homology"/>
<dbReference type="PANTHER" id="PTHR30466:SF11">
    <property type="entry name" value="FLAVIN-DEPENDENT MONOOXYGENASE, REDUCTASE SUBUNIT HSAB"/>
    <property type="match status" value="1"/>
</dbReference>
<reference evidence="6" key="1">
    <citation type="journal article" date="2019" name="Int. J. Syst. Evol. Microbiol.">
        <title>The Global Catalogue of Microorganisms (GCM) 10K type strain sequencing project: providing services to taxonomists for standard genome sequencing and annotation.</title>
        <authorList>
            <consortium name="The Broad Institute Genomics Platform"/>
            <consortium name="The Broad Institute Genome Sequencing Center for Infectious Disease"/>
            <person name="Wu L."/>
            <person name="Ma J."/>
        </authorList>
    </citation>
    <scope>NUCLEOTIDE SEQUENCE [LARGE SCALE GENOMIC DNA]</scope>
    <source>
        <strain evidence="6">JCM 11483</strain>
    </source>
</reference>
<feature type="compositionally biased region" description="Low complexity" evidence="3">
    <location>
        <begin position="1"/>
        <end position="14"/>
    </location>
</feature>
<dbReference type="InterPro" id="IPR012349">
    <property type="entry name" value="Split_barrel_FMN-bd"/>
</dbReference>
<sequence length="194" mass="20413">MPASAPALAAEAPATSVDVGTPTPLDPLRLRRAFAEFPQGVVTVAAEVDGTPEALIASTFTVGVSLDPPLVTFAVQHTSSTWPRLRDGAGRLGISVLGRGQHGLCRQIASKDRASRFDGVARSTGDDGAITLDGSPLTLTTRIHDQVTAGDHDIVVLEVLDVSVDEQEAVRPLVFHRSEFAQVHAPEPVPDGDR</sequence>
<evidence type="ECO:0000256" key="1">
    <source>
        <dbReference type="ARBA" id="ARBA00008898"/>
    </source>
</evidence>
<evidence type="ECO:0000256" key="2">
    <source>
        <dbReference type="ARBA" id="ARBA00023002"/>
    </source>
</evidence>
<dbReference type="RefSeq" id="WP_344721820.1">
    <property type="nucleotide sequence ID" value="NZ_BAAAYG010000012.1"/>
</dbReference>
<dbReference type="InterPro" id="IPR002563">
    <property type="entry name" value="Flavin_Rdtase-like_dom"/>
</dbReference>
<keyword evidence="2" id="KW-0560">Oxidoreductase</keyword>
<dbReference type="Proteomes" id="UP001501736">
    <property type="component" value="Unassembled WGS sequence"/>
</dbReference>
<dbReference type="SUPFAM" id="SSF50475">
    <property type="entry name" value="FMN-binding split barrel"/>
    <property type="match status" value="1"/>
</dbReference>
<comment type="similarity">
    <text evidence="1">Belongs to the non-flavoprotein flavin reductase family.</text>
</comment>
<evidence type="ECO:0000259" key="4">
    <source>
        <dbReference type="SMART" id="SM00903"/>
    </source>
</evidence>
<dbReference type="EMBL" id="BAAAYG010000012">
    <property type="protein sequence ID" value="GAA3287657.1"/>
    <property type="molecule type" value="Genomic_DNA"/>
</dbReference>
<dbReference type="SMART" id="SM00903">
    <property type="entry name" value="Flavin_Reduct"/>
    <property type="match status" value="1"/>
</dbReference>
<evidence type="ECO:0000313" key="5">
    <source>
        <dbReference type="EMBL" id="GAA3287657.1"/>
    </source>
</evidence>
<gene>
    <name evidence="5" type="ORF">GCM10020260_24590</name>
</gene>
<dbReference type="Gene3D" id="2.30.110.10">
    <property type="entry name" value="Electron Transport, Fmn-binding Protein, Chain A"/>
    <property type="match status" value="1"/>
</dbReference>
<feature type="region of interest" description="Disordered" evidence="3">
    <location>
        <begin position="1"/>
        <end position="22"/>
    </location>
</feature>
<dbReference type="PANTHER" id="PTHR30466">
    <property type="entry name" value="FLAVIN REDUCTASE"/>
    <property type="match status" value="1"/>
</dbReference>
<protein>
    <submittedName>
        <fullName evidence="5">Flavin reductase family protein</fullName>
    </submittedName>
</protein>
<organism evidence="5 6">
    <name type="scientific">Nesterenkonia halobia</name>
    <dbReference type="NCBI Taxonomy" id="37922"/>
    <lineage>
        <taxon>Bacteria</taxon>
        <taxon>Bacillati</taxon>
        <taxon>Actinomycetota</taxon>
        <taxon>Actinomycetes</taxon>
        <taxon>Micrococcales</taxon>
        <taxon>Micrococcaceae</taxon>
        <taxon>Nesterenkonia</taxon>
    </lineage>
</organism>
<comment type="caution">
    <text evidence="5">The sequence shown here is derived from an EMBL/GenBank/DDBJ whole genome shotgun (WGS) entry which is preliminary data.</text>
</comment>
<feature type="domain" description="Flavin reductase like" evidence="4">
    <location>
        <begin position="34"/>
        <end position="182"/>
    </location>
</feature>
<dbReference type="InterPro" id="IPR050268">
    <property type="entry name" value="NADH-dep_flavin_reductase"/>
</dbReference>
<keyword evidence="6" id="KW-1185">Reference proteome</keyword>
<name>A0ABP6RGY7_9MICC</name>
<evidence type="ECO:0000256" key="3">
    <source>
        <dbReference type="SAM" id="MobiDB-lite"/>
    </source>
</evidence>
<dbReference type="Pfam" id="PF01613">
    <property type="entry name" value="Flavin_Reduct"/>
    <property type="match status" value="1"/>
</dbReference>
<accession>A0ABP6RGY7</accession>